<reference evidence="7 8" key="1">
    <citation type="submission" date="2016-10" db="EMBL/GenBank/DDBJ databases">
        <authorList>
            <person name="de Groot N.N."/>
        </authorList>
    </citation>
    <scope>NUCLEOTIDE SEQUENCE [LARGE SCALE GENOMIC DNA]</scope>
    <source>
        <strain evidence="7 8">DSM 15283</strain>
    </source>
</reference>
<dbReference type="PANTHER" id="PTHR10996">
    <property type="entry name" value="2-HYDROXYACID DEHYDROGENASE-RELATED"/>
    <property type="match status" value="1"/>
</dbReference>
<dbReference type="Pfam" id="PF02826">
    <property type="entry name" value="2-Hacid_dh_C"/>
    <property type="match status" value="1"/>
</dbReference>
<dbReference type="PANTHER" id="PTHR10996:SF283">
    <property type="entry name" value="GLYOXYLATE_HYDROXYPYRUVATE REDUCTASE B"/>
    <property type="match status" value="1"/>
</dbReference>
<accession>A0A1I4RPD1</accession>
<dbReference type="FunFam" id="3.40.50.720:FF:000203">
    <property type="entry name" value="D-3-phosphoglycerate dehydrogenase (SerA)"/>
    <property type="match status" value="1"/>
</dbReference>
<evidence type="ECO:0000256" key="2">
    <source>
        <dbReference type="ARBA" id="ARBA00023002"/>
    </source>
</evidence>
<evidence type="ECO:0000259" key="5">
    <source>
        <dbReference type="Pfam" id="PF00389"/>
    </source>
</evidence>
<keyword evidence="3" id="KW-0520">NAD</keyword>
<dbReference type="InterPro" id="IPR029753">
    <property type="entry name" value="D-isomer_DH_CS"/>
</dbReference>
<keyword evidence="2 4" id="KW-0560">Oxidoreductase</keyword>
<dbReference type="CDD" id="cd05301">
    <property type="entry name" value="GDH"/>
    <property type="match status" value="1"/>
</dbReference>
<evidence type="ECO:0000256" key="3">
    <source>
        <dbReference type="ARBA" id="ARBA00023027"/>
    </source>
</evidence>
<dbReference type="EMBL" id="FOTQ01000008">
    <property type="protein sequence ID" value="SFM54112.1"/>
    <property type="molecule type" value="Genomic_DNA"/>
</dbReference>
<dbReference type="InterPro" id="IPR050223">
    <property type="entry name" value="D-isomer_2-hydroxyacid_DH"/>
</dbReference>
<dbReference type="GO" id="GO:0030267">
    <property type="term" value="F:glyoxylate reductase (NADPH) activity"/>
    <property type="evidence" value="ECO:0007669"/>
    <property type="project" value="TreeGrafter"/>
</dbReference>
<feature type="domain" description="D-isomer specific 2-hydroxyacid dehydrogenase catalytic" evidence="5">
    <location>
        <begin position="31"/>
        <end position="310"/>
    </location>
</feature>
<dbReference type="GO" id="GO:0051287">
    <property type="term" value="F:NAD binding"/>
    <property type="evidence" value="ECO:0007669"/>
    <property type="project" value="InterPro"/>
</dbReference>
<dbReference type="STRING" id="254406.SAMN04488042_108164"/>
<organism evidence="7 8">
    <name type="scientific">Shimia aestuarii</name>
    <dbReference type="NCBI Taxonomy" id="254406"/>
    <lineage>
        <taxon>Bacteria</taxon>
        <taxon>Pseudomonadati</taxon>
        <taxon>Pseudomonadota</taxon>
        <taxon>Alphaproteobacteria</taxon>
        <taxon>Rhodobacterales</taxon>
        <taxon>Roseobacteraceae</taxon>
    </lineage>
</organism>
<gene>
    <name evidence="7" type="ORF">SAMN04488042_108164</name>
</gene>
<dbReference type="PROSITE" id="PS00671">
    <property type="entry name" value="D_2_HYDROXYACID_DH_3"/>
    <property type="match status" value="1"/>
</dbReference>
<comment type="similarity">
    <text evidence="1 4">Belongs to the D-isomer specific 2-hydroxyacid dehydrogenase family.</text>
</comment>
<dbReference type="InterPro" id="IPR006139">
    <property type="entry name" value="D-isomer_2_OHA_DH_cat_dom"/>
</dbReference>
<dbReference type="Pfam" id="PF00389">
    <property type="entry name" value="2-Hacid_dh"/>
    <property type="match status" value="1"/>
</dbReference>
<protein>
    <submittedName>
        <fullName evidence="7">Lactate dehydrogenase</fullName>
    </submittedName>
</protein>
<dbReference type="GO" id="GO:0016618">
    <property type="term" value="F:hydroxypyruvate reductase [NAD(P)H] activity"/>
    <property type="evidence" value="ECO:0007669"/>
    <property type="project" value="TreeGrafter"/>
</dbReference>
<dbReference type="SUPFAM" id="SSF52283">
    <property type="entry name" value="Formate/glycerate dehydrogenase catalytic domain-like"/>
    <property type="match status" value="1"/>
</dbReference>
<dbReference type="InterPro" id="IPR036291">
    <property type="entry name" value="NAD(P)-bd_dom_sf"/>
</dbReference>
<keyword evidence="8" id="KW-1185">Reference proteome</keyword>
<dbReference type="AlphaFoldDB" id="A0A1I4RPD1"/>
<evidence type="ECO:0000256" key="4">
    <source>
        <dbReference type="RuleBase" id="RU003719"/>
    </source>
</evidence>
<dbReference type="GO" id="GO:0005829">
    <property type="term" value="C:cytosol"/>
    <property type="evidence" value="ECO:0007669"/>
    <property type="project" value="TreeGrafter"/>
</dbReference>
<proteinExistence type="inferred from homology"/>
<dbReference type="InterPro" id="IPR006140">
    <property type="entry name" value="D-isomer_DH_NAD-bd"/>
</dbReference>
<evidence type="ECO:0000256" key="1">
    <source>
        <dbReference type="ARBA" id="ARBA00005854"/>
    </source>
</evidence>
<evidence type="ECO:0000259" key="6">
    <source>
        <dbReference type="Pfam" id="PF02826"/>
    </source>
</evidence>
<feature type="domain" description="D-isomer specific 2-hydroxyacid dehydrogenase NAD-binding" evidence="6">
    <location>
        <begin position="101"/>
        <end position="279"/>
    </location>
</feature>
<dbReference type="RefSeq" id="WP_093095534.1">
    <property type="nucleotide sequence ID" value="NZ_FOTQ01000008.1"/>
</dbReference>
<sequence>MSITVTLSRALPLPAIMAAGQGVTFLPVDTVRDIPHGTRVHVTTALDPLGDGAIASLPDSVGLIANIGVGIDNIDLDAARARGIAVSNTPVVTEDTADLAFALILAASRRVGEGERYLRAGHWSQSGAGAPLGTRVHGKTLGLIGFGEIAQAVARRAAGFGMAIRYWNRTRRPEAEAATGAEYVESLQALMAGADILSVHTALTPDTRNLIGADALAAARKGAILINTARGGIVDEDALCDALEQGDIAAAGLDVFDGEPQVSPQLRDREDVVLTPHIGSATVECRTDMVRRVLANVVAFLETGAPRDPV</sequence>
<name>A0A1I4RPD1_9RHOB</name>
<dbReference type="OrthoDB" id="9793626at2"/>
<dbReference type="SUPFAM" id="SSF51735">
    <property type="entry name" value="NAD(P)-binding Rossmann-fold domains"/>
    <property type="match status" value="1"/>
</dbReference>
<evidence type="ECO:0000313" key="8">
    <source>
        <dbReference type="Proteomes" id="UP000199144"/>
    </source>
</evidence>
<dbReference type="Proteomes" id="UP000199144">
    <property type="component" value="Unassembled WGS sequence"/>
</dbReference>
<evidence type="ECO:0000313" key="7">
    <source>
        <dbReference type="EMBL" id="SFM54112.1"/>
    </source>
</evidence>
<dbReference type="Gene3D" id="3.40.50.720">
    <property type="entry name" value="NAD(P)-binding Rossmann-like Domain"/>
    <property type="match status" value="2"/>
</dbReference>